<dbReference type="Pfam" id="PF06271">
    <property type="entry name" value="RDD"/>
    <property type="match status" value="1"/>
</dbReference>
<evidence type="ECO:0000256" key="5">
    <source>
        <dbReference type="SAM" id="Phobius"/>
    </source>
</evidence>
<evidence type="ECO:0000313" key="7">
    <source>
        <dbReference type="EMBL" id="MBB4289864.1"/>
    </source>
</evidence>
<proteinExistence type="predicted"/>
<dbReference type="GO" id="GO:0016020">
    <property type="term" value="C:membrane"/>
    <property type="evidence" value="ECO:0007669"/>
    <property type="project" value="UniProtKB-SubCell"/>
</dbReference>
<feature type="transmembrane region" description="Helical" evidence="5">
    <location>
        <begin position="21"/>
        <end position="43"/>
    </location>
</feature>
<feature type="transmembrane region" description="Helical" evidence="5">
    <location>
        <begin position="199"/>
        <end position="216"/>
    </location>
</feature>
<keyword evidence="3 5" id="KW-1133">Transmembrane helix</keyword>
<protein>
    <submittedName>
        <fullName evidence="7">RDD family membrane protein YckC</fullName>
    </submittedName>
</protein>
<dbReference type="Proteomes" id="UP000538507">
    <property type="component" value="Unassembled WGS sequence"/>
</dbReference>
<organism evidence="7 8">
    <name type="scientific">Rhizobium leguminosarum</name>
    <dbReference type="NCBI Taxonomy" id="384"/>
    <lineage>
        <taxon>Bacteria</taxon>
        <taxon>Pseudomonadati</taxon>
        <taxon>Pseudomonadota</taxon>
        <taxon>Alphaproteobacteria</taxon>
        <taxon>Hyphomicrobiales</taxon>
        <taxon>Rhizobiaceae</taxon>
        <taxon>Rhizobium/Agrobacterium group</taxon>
        <taxon>Rhizobium</taxon>
    </lineage>
</organism>
<comment type="subcellular location">
    <subcellularLocation>
        <location evidence="1">Membrane</location>
        <topology evidence="1">Multi-pass membrane protein</topology>
    </subcellularLocation>
</comment>
<reference evidence="7 8" key="1">
    <citation type="submission" date="2020-08" db="EMBL/GenBank/DDBJ databases">
        <title>Genomic Encyclopedia of Type Strains, Phase IV (KMG-V): Genome sequencing to study the core and pangenomes of soil and plant-associated prokaryotes.</title>
        <authorList>
            <person name="Whitman W."/>
        </authorList>
    </citation>
    <scope>NUCLEOTIDE SEQUENCE [LARGE SCALE GENOMIC DNA]</scope>
    <source>
        <strain evidence="7 8">SEMIA 415</strain>
    </source>
</reference>
<dbReference type="InterPro" id="IPR010432">
    <property type="entry name" value="RDD"/>
</dbReference>
<evidence type="ECO:0000259" key="6">
    <source>
        <dbReference type="Pfam" id="PF06271"/>
    </source>
</evidence>
<evidence type="ECO:0000256" key="1">
    <source>
        <dbReference type="ARBA" id="ARBA00004141"/>
    </source>
</evidence>
<keyword evidence="2 5" id="KW-0812">Transmembrane</keyword>
<evidence type="ECO:0000256" key="4">
    <source>
        <dbReference type="ARBA" id="ARBA00023136"/>
    </source>
</evidence>
<sequence>MDNTAEMPQSMTLPFRHFWRRFAAFAVDIIIFQAAILIAVHYISTVFPLDFRFPGRTSTWCTEAIPSQLAQRIEAGWPLPTDEIRTSEICEVGQIGSTTERYLRTGNKTEDDFWTSGQELTIPLDADNNPVVQPMPAYSSLISGIVNTVLIALAFACFSANGRRTFGKAVFFLRVQSVDGKYPDIGAAFKREILKFSPFLLISAVVFVISLFPIYPTQDFEALLDMVRDGYTPPDNDTTELYVIWATAAMAWWLLPFVWRGHAFYDHICACEVVNA</sequence>
<evidence type="ECO:0000313" key="8">
    <source>
        <dbReference type="Proteomes" id="UP000538507"/>
    </source>
</evidence>
<evidence type="ECO:0000256" key="3">
    <source>
        <dbReference type="ARBA" id="ARBA00022989"/>
    </source>
</evidence>
<evidence type="ECO:0000256" key="2">
    <source>
        <dbReference type="ARBA" id="ARBA00022692"/>
    </source>
</evidence>
<keyword evidence="4 5" id="KW-0472">Membrane</keyword>
<dbReference type="EMBL" id="JACIGO010000002">
    <property type="protein sequence ID" value="MBB4289864.1"/>
    <property type="molecule type" value="Genomic_DNA"/>
</dbReference>
<dbReference type="AlphaFoldDB" id="A0AAE2MIQ4"/>
<dbReference type="RefSeq" id="WP_183606937.1">
    <property type="nucleotide sequence ID" value="NZ_JACHAZ010000001.1"/>
</dbReference>
<name>A0AAE2MIQ4_RHILE</name>
<accession>A0AAE2MIQ4</accession>
<gene>
    <name evidence="7" type="ORF">GGE16_001904</name>
</gene>
<comment type="caution">
    <text evidence="7">The sequence shown here is derived from an EMBL/GenBank/DDBJ whole genome shotgun (WGS) entry which is preliminary data.</text>
</comment>
<feature type="transmembrane region" description="Helical" evidence="5">
    <location>
        <begin position="137"/>
        <end position="158"/>
    </location>
</feature>
<feature type="domain" description="RDD" evidence="6">
    <location>
        <begin position="138"/>
        <end position="226"/>
    </location>
</feature>
<feature type="transmembrane region" description="Helical" evidence="5">
    <location>
        <begin position="241"/>
        <end position="259"/>
    </location>
</feature>